<evidence type="ECO:0000256" key="7">
    <source>
        <dbReference type="SAM" id="MobiDB-lite"/>
    </source>
</evidence>
<evidence type="ECO:0000256" key="2">
    <source>
        <dbReference type="ARBA" id="ARBA00005808"/>
    </source>
</evidence>
<feature type="region of interest" description="Disordered" evidence="7">
    <location>
        <begin position="604"/>
        <end position="624"/>
    </location>
</feature>
<dbReference type="NCBIfam" id="NF037997">
    <property type="entry name" value="Na_Pi_symport"/>
    <property type="match status" value="2"/>
</dbReference>
<feature type="transmembrane region" description="Helical" evidence="8">
    <location>
        <begin position="154"/>
        <end position="174"/>
    </location>
</feature>
<feature type="transmembrane region" description="Helical" evidence="8">
    <location>
        <begin position="511"/>
        <end position="532"/>
    </location>
</feature>
<feature type="transmembrane region" description="Helical" evidence="8">
    <location>
        <begin position="69"/>
        <end position="90"/>
    </location>
</feature>
<protein>
    <submittedName>
        <fullName evidence="9">Uncharacterized protein</fullName>
    </submittedName>
</protein>
<feature type="transmembrane region" description="Helical" evidence="8">
    <location>
        <begin position="194"/>
        <end position="214"/>
    </location>
</feature>
<dbReference type="InterPro" id="IPR003841">
    <property type="entry name" value="Na/Pi_transpt"/>
</dbReference>
<dbReference type="AlphaFoldDB" id="A0ABD3PGS8"/>
<feature type="transmembrane region" description="Helical" evidence="8">
    <location>
        <begin position="411"/>
        <end position="431"/>
    </location>
</feature>
<dbReference type="Proteomes" id="UP001516023">
    <property type="component" value="Unassembled WGS sequence"/>
</dbReference>
<dbReference type="PANTHER" id="PTHR10010">
    <property type="entry name" value="SOLUTE CARRIER FAMILY 34 SODIUM PHOSPHATE , MEMBER 2-RELATED"/>
    <property type="match status" value="1"/>
</dbReference>
<gene>
    <name evidence="9" type="ORF">HJC23_009561</name>
</gene>
<proteinExistence type="inferred from homology"/>
<dbReference type="Pfam" id="PF02690">
    <property type="entry name" value="Na_Pi_cotrans"/>
    <property type="match status" value="2"/>
</dbReference>
<evidence type="ECO:0000256" key="8">
    <source>
        <dbReference type="SAM" id="Phobius"/>
    </source>
</evidence>
<evidence type="ECO:0000313" key="10">
    <source>
        <dbReference type="Proteomes" id="UP001516023"/>
    </source>
</evidence>
<evidence type="ECO:0000256" key="4">
    <source>
        <dbReference type="ARBA" id="ARBA00022692"/>
    </source>
</evidence>
<dbReference type="PANTHER" id="PTHR10010:SF46">
    <property type="entry name" value="SODIUM-DEPENDENT PHOSPHATE TRANSPORT PROTEIN 2B"/>
    <property type="match status" value="1"/>
</dbReference>
<feature type="transmembrane region" description="Helical" evidence="8">
    <location>
        <begin position="116"/>
        <end position="142"/>
    </location>
</feature>
<feature type="transmembrane region" description="Helical" evidence="8">
    <location>
        <begin position="481"/>
        <end position="505"/>
    </location>
</feature>
<organism evidence="9 10">
    <name type="scientific">Cyclotella cryptica</name>
    <dbReference type="NCBI Taxonomy" id="29204"/>
    <lineage>
        <taxon>Eukaryota</taxon>
        <taxon>Sar</taxon>
        <taxon>Stramenopiles</taxon>
        <taxon>Ochrophyta</taxon>
        <taxon>Bacillariophyta</taxon>
        <taxon>Coscinodiscophyceae</taxon>
        <taxon>Thalassiosirophycidae</taxon>
        <taxon>Stephanodiscales</taxon>
        <taxon>Stephanodiscaceae</taxon>
        <taxon>Cyclotella</taxon>
    </lineage>
</organism>
<accession>A0ABD3PGS8</accession>
<evidence type="ECO:0000256" key="1">
    <source>
        <dbReference type="ARBA" id="ARBA00004651"/>
    </source>
</evidence>
<keyword evidence="5 8" id="KW-1133">Transmembrane helix</keyword>
<evidence type="ECO:0000313" key="9">
    <source>
        <dbReference type="EMBL" id="KAL3787315.1"/>
    </source>
</evidence>
<evidence type="ECO:0000256" key="5">
    <source>
        <dbReference type="ARBA" id="ARBA00022989"/>
    </source>
</evidence>
<comment type="caution">
    <text evidence="9">The sequence shown here is derived from an EMBL/GenBank/DDBJ whole genome shotgun (WGS) entry which is preliminary data.</text>
</comment>
<comment type="subcellular location">
    <subcellularLocation>
        <location evidence="1">Cell membrane</location>
        <topology evidence="1">Multi-pass membrane protein</topology>
    </subcellularLocation>
</comment>
<name>A0ABD3PGS8_9STRA</name>
<keyword evidence="10" id="KW-1185">Reference proteome</keyword>
<dbReference type="GO" id="GO:0005436">
    <property type="term" value="F:sodium:phosphate symporter activity"/>
    <property type="evidence" value="ECO:0007669"/>
    <property type="project" value="UniProtKB-ARBA"/>
</dbReference>
<dbReference type="EMBL" id="JABMIG020000177">
    <property type="protein sequence ID" value="KAL3787315.1"/>
    <property type="molecule type" value="Genomic_DNA"/>
</dbReference>
<dbReference type="GO" id="GO:0005886">
    <property type="term" value="C:plasma membrane"/>
    <property type="evidence" value="ECO:0007669"/>
    <property type="project" value="UniProtKB-SubCell"/>
</dbReference>
<keyword evidence="6 8" id="KW-0472">Membrane</keyword>
<keyword evidence="3" id="KW-1003">Cell membrane</keyword>
<evidence type="ECO:0000256" key="6">
    <source>
        <dbReference type="ARBA" id="ARBA00023136"/>
    </source>
</evidence>
<comment type="similarity">
    <text evidence="2">Belongs to the SLC34A transporter family.</text>
</comment>
<keyword evidence="4 8" id="KW-0812">Transmembrane</keyword>
<feature type="region of interest" description="Disordered" evidence="7">
    <location>
        <begin position="9"/>
        <end position="40"/>
    </location>
</feature>
<reference evidence="9 10" key="1">
    <citation type="journal article" date="2020" name="G3 (Bethesda)">
        <title>Improved Reference Genome for Cyclotella cryptica CCMP332, a Model for Cell Wall Morphogenesis, Salinity Adaptation, and Lipid Production in Diatoms (Bacillariophyta).</title>
        <authorList>
            <person name="Roberts W.R."/>
            <person name="Downey K.M."/>
            <person name="Ruck E.C."/>
            <person name="Traller J.C."/>
            <person name="Alverson A.J."/>
        </authorList>
    </citation>
    <scope>NUCLEOTIDE SEQUENCE [LARGE SCALE GENOMIC DNA]</scope>
    <source>
        <strain evidence="9 10">CCMP332</strain>
    </source>
</reference>
<evidence type="ECO:0000256" key="3">
    <source>
        <dbReference type="ARBA" id="ARBA00022475"/>
    </source>
</evidence>
<feature type="transmembrane region" description="Helical" evidence="8">
    <location>
        <begin position="437"/>
        <end position="460"/>
    </location>
</feature>
<sequence length="624" mass="66756">MSTEAKIIHSLTNPPAHAGDDVLPSRKQRPTGSTHFGDGDWDTEQVEEIMDATWGEVFEACCVHNAAGWGLILIGGCAALFFLYFFLFSIELLGSSAKVLGGCSAGGLFGDENNPFAGLVIGMLATVLIQSSSTTTSIIVSLVGAQAVSVQSGIYMVMGANIGTSVTNTIVSMGQMADGPQLERAFAGATVHDLFNLLTVAILFPLEIITGYLYRLTAAMLPEQVGDGESWEGPIKQIVSPLANRVIKANKDVIKDIALAKVESCDAYYPVLCLNGIEDYDNCASKCDKDAGEVKGVDCGRVGTITCDKSVGCPAFFQNGATKKDDDISGGVCLFLSLLLLIVCLIGLVNVLQRGLKGMSTRVIYKATNVNGLIAMGIGAGITVLVQSSSITTSVLTPLVGVGCIQLEQMFPLTLGANIGTTVTGLLASLVSDSVDALQVALCHLFFNISGIVIWYPLPFMRKIPLNGARALGRATRRSKLVPVIYIVSVFLIAPILLLGIDALFEQNSVGFTVLGSFIVILIILLALRFTWWWRKQNGKEKTLAYLDKRQAMSDTKATLPEDMKFLKAKVMQLCEHTGLPEEEEEIEPSDAVVKSSEVNKAIVSSNHSNNTEAPFHPESDEEA</sequence>
<feature type="transmembrane region" description="Helical" evidence="8">
    <location>
        <begin position="373"/>
        <end position="399"/>
    </location>
</feature>
<feature type="compositionally biased region" description="Polar residues" evidence="7">
    <location>
        <begin position="604"/>
        <end position="613"/>
    </location>
</feature>
<feature type="transmembrane region" description="Helical" evidence="8">
    <location>
        <begin position="332"/>
        <end position="353"/>
    </location>
</feature>